<dbReference type="OrthoDB" id="19013at2157"/>
<comment type="caution">
    <text evidence="5">The sequence shown here is derived from an EMBL/GenBank/DDBJ whole genome shotgun (WGS) entry which is preliminary data.</text>
</comment>
<dbReference type="PANTHER" id="PTHR11934:SF0">
    <property type="entry name" value="RIBOSE-5-PHOSPHATE ISOMERASE"/>
    <property type="match status" value="1"/>
</dbReference>
<dbReference type="EC" id="5.3.1.6" evidence="3"/>
<evidence type="ECO:0000313" key="4">
    <source>
        <dbReference type="EMBL" id="RFA96811.1"/>
    </source>
</evidence>
<sequence>MLKRLLAREAIRLVKSGMVVGLGSGTTAREFIKALAEAGVDDVLLVATSSDSEILAYEVGLGDRLRPMWAVDRIDLAVDGADEVTKDKVLLKGKGGALLREKIVDYAAEKFVVLIEEHKLVERIPAGNPVPVEVVPWAWRFVAREVEKRFGGVAKLRQDGGKLGPVVTDNGNYIIDWSPPGFIDPSLEDGLKAIPGVVETGVFSKRRDATILVASSDGTIKTL</sequence>
<dbReference type="SUPFAM" id="SSF75445">
    <property type="entry name" value="D-ribose-5-phosphate isomerase (RpiA), lid domain"/>
    <property type="match status" value="1"/>
</dbReference>
<dbReference type="RefSeq" id="WP_116420223.1">
    <property type="nucleotide sequence ID" value="NZ_NMUE01000001.1"/>
</dbReference>
<name>A0A371R3Z9_9CREN</name>
<evidence type="ECO:0000313" key="6">
    <source>
        <dbReference type="Proteomes" id="UP000256877"/>
    </source>
</evidence>
<dbReference type="GO" id="GO:0005829">
    <property type="term" value="C:cytosol"/>
    <property type="evidence" value="ECO:0007669"/>
    <property type="project" value="TreeGrafter"/>
</dbReference>
<dbReference type="InterPro" id="IPR037171">
    <property type="entry name" value="NagB/RpiA_transferase-like"/>
</dbReference>
<dbReference type="Pfam" id="PF06026">
    <property type="entry name" value="Rib_5-P_isom_A"/>
    <property type="match status" value="1"/>
</dbReference>
<dbReference type="GO" id="GO:0009052">
    <property type="term" value="P:pentose-phosphate shunt, non-oxidative branch"/>
    <property type="evidence" value="ECO:0007669"/>
    <property type="project" value="InterPro"/>
</dbReference>
<dbReference type="PANTHER" id="PTHR11934">
    <property type="entry name" value="RIBOSE-5-PHOSPHATE ISOMERASE"/>
    <property type="match status" value="1"/>
</dbReference>
<keyword evidence="2 5" id="KW-0413">Isomerase</keyword>
<evidence type="ECO:0000313" key="5">
    <source>
        <dbReference type="EMBL" id="RFA98477.1"/>
    </source>
</evidence>
<dbReference type="Proteomes" id="UP000257123">
    <property type="component" value="Unassembled WGS sequence"/>
</dbReference>
<dbReference type="AlphaFoldDB" id="A0A371R3Z9"/>
<dbReference type="NCBIfam" id="NF001924">
    <property type="entry name" value="PRK00702.1"/>
    <property type="match status" value="1"/>
</dbReference>
<gene>
    <name evidence="5" type="primary">rpiA</name>
    <name evidence="5" type="ORF">CGL51_00060</name>
    <name evidence="4" type="ORF">CGL52_10405</name>
</gene>
<dbReference type="CDD" id="cd01398">
    <property type="entry name" value="RPI_A"/>
    <property type="match status" value="1"/>
</dbReference>
<dbReference type="EMBL" id="NMUE01000001">
    <property type="protein sequence ID" value="RFA98477.1"/>
    <property type="molecule type" value="Genomic_DNA"/>
</dbReference>
<dbReference type="SUPFAM" id="SSF100950">
    <property type="entry name" value="NagB/RpiA/CoA transferase-like"/>
    <property type="match status" value="1"/>
</dbReference>
<dbReference type="NCBIfam" id="TIGR00021">
    <property type="entry name" value="rpiA"/>
    <property type="match status" value="1"/>
</dbReference>
<dbReference type="Proteomes" id="UP000256877">
    <property type="component" value="Unassembled WGS sequence"/>
</dbReference>
<reference evidence="6 7" key="1">
    <citation type="submission" date="2017-07" db="EMBL/GenBank/DDBJ databases">
        <title>Draft genome sequence of aerobic hyperthermophilic archaea, Pyrobaculum aerophilum YKB31 and YKB32.</title>
        <authorList>
            <person name="Mochizuki T."/>
            <person name="Berliner A.J."/>
            <person name="Yoshida-Takashima Y."/>
            <person name="Takaki Y."/>
            <person name="Nunoura T."/>
            <person name="Takai K."/>
        </authorList>
    </citation>
    <scope>NUCLEOTIDE SEQUENCE [LARGE SCALE GENOMIC DNA]</scope>
    <source>
        <strain evidence="5 7">YKB31</strain>
        <strain evidence="4 6">YKB32</strain>
    </source>
</reference>
<accession>A0A371R3Z9</accession>
<dbReference type="Gene3D" id="3.40.50.1360">
    <property type="match status" value="1"/>
</dbReference>
<organism evidence="5 7">
    <name type="scientific">Pyrobaculum aerophilum</name>
    <dbReference type="NCBI Taxonomy" id="13773"/>
    <lineage>
        <taxon>Archaea</taxon>
        <taxon>Thermoproteota</taxon>
        <taxon>Thermoprotei</taxon>
        <taxon>Thermoproteales</taxon>
        <taxon>Thermoproteaceae</taxon>
        <taxon>Pyrobaculum</taxon>
    </lineage>
</organism>
<evidence type="ECO:0000256" key="3">
    <source>
        <dbReference type="NCBIfam" id="TIGR00021"/>
    </source>
</evidence>
<dbReference type="InterPro" id="IPR004788">
    <property type="entry name" value="Ribose5P_isomerase_type_A"/>
</dbReference>
<evidence type="ECO:0000256" key="1">
    <source>
        <dbReference type="ARBA" id="ARBA00008088"/>
    </source>
</evidence>
<dbReference type="GO" id="GO:0006014">
    <property type="term" value="P:D-ribose metabolic process"/>
    <property type="evidence" value="ECO:0007669"/>
    <property type="project" value="TreeGrafter"/>
</dbReference>
<dbReference type="Gene3D" id="3.30.70.260">
    <property type="match status" value="1"/>
</dbReference>
<evidence type="ECO:0000256" key="2">
    <source>
        <dbReference type="ARBA" id="ARBA00023235"/>
    </source>
</evidence>
<dbReference type="FunFam" id="3.30.70.260:FF:000018">
    <property type="entry name" value="Ribose-5-phosphate isomerase A"/>
    <property type="match status" value="1"/>
</dbReference>
<evidence type="ECO:0000313" key="7">
    <source>
        <dbReference type="Proteomes" id="UP000257123"/>
    </source>
</evidence>
<comment type="similarity">
    <text evidence="1">Belongs to the ribose 5-phosphate isomerase family.</text>
</comment>
<protein>
    <recommendedName>
        <fullName evidence="3">Ribose 5-phosphate isomerase A</fullName>
        <ecNumber evidence="3">5.3.1.6</ecNumber>
    </recommendedName>
</protein>
<dbReference type="EMBL" id="NMUF01000034">
    <property type="protein sequence ID" value="RFA96811.1"/>
    <property type="molecule type" value="Genomic_DNA"/>
</dbReference>
<proteinExistence type="inferred from homology"/>
<dbReference type="GO" id="GO:0004751">
    <property type="term" value="F:ribose-5-phosphate isomerase activity"/>
    <property type="evidence" value="ECO:0007669"/>
    <property type="project" value="UniProtKB-UniRule"/>
</dbReference>